<gene>
    <name evidence="3" type="ORF">GO755_24815</name>
</gene>
<dbReference type="Pfam" id="PF07693">
    <property type="entry name" value="KAP_NTPase"/>
    <property type="match status" value="1"/>
</dbReference>
<proteinExistence type="predicted"/>
<sequence length="856" mass="100261">MFIKIKKVLSAYLSKYPYLSESPLSSYIPPLVAWLFIYAFNGWLLKLLINFCSPALQYFQPDWVISCACLVAASLSFLVAIYKVYTSRYPTLLSIWYSGLIICLYIMAIRLNSHLYFYKCFDWQSIYLSDLLLIAALFFLISYVYIGKPLRSNSSLALVEDLPHIIDSEKDTLSRYSYAGYIANVIKATVVEKAFAIAVLSEWGYGKTSFLNSIKDRLTNETLDDDSNIVVDFNPWKFEKSGQLLNHFFDQLETKLKPYDDQVAASLREYADKLTETEDPSLIKIITQFASRIFGNSKSLSDRYDALNKSILRSGKRLIIIIDDLDRLLPDELVTIIRLIRNTADFSNTFFIAAFDQQYVINALASSGNMVKQENYLQKIFQLEISLPPIEEKAISISLREYLFKDMTEATINRFEDVLSLVDEPEGDGLDKVYDGFNAPEIYTARIRVKGYLENIRDVKRFVNSFKLTYSIIGNEVELYDLLTLELIKYRFPDLYNQLASQNILGVVFSGRTTWSFDENSFNHFFELPHISSLSVLKSKKNFFREYLKSMLDTNRKRTSRSFLFQDTFHLYFYYQLFDSISIHKFEEARTKGIASLEAYFHQTAEQKRLDELLTYLERISTFRNKEDFEAITSCLFMVASAYQVNLNYLNALLLKTEFNVKAYYQEKVILYEEFIMSLLTDKRYSPSIRAEEANFFLRNHIRKEMSPLLEEVELKNLLLEILNYAILTEPEKGDEIFFIYRQNWGLIEDETRIIKITPQANDSMRNYVIQYPDKFMKWLFQPQTNFDEERWVEINPYVVQIFEDYQNFYDFLKNLPPSACKDFALSIFSMFESNSFKQIDMPDFQKINPCRPDES</sequence>
<feature type="domain" description="KAP NTPase" evidence="2">
    <location>
        <begin position="177"/>
        <end position="472"/>
    </location>
</feature>
<protein>
    <submittedName>
        <fullName evidence="3">AAA family ATPase</fullName>
    </submittedName>
</protein>
<comment type="caution">
    <text evidence="3">The sequence shown here is derived from an EMBL/GenBank/DDBJ whole genome shotgun (WGS) entry which is preliminary data.</text>
</comment>
<dbReference type="InterPro" id="IPR027417">
    <property type="entry name" value="P-loop_NTPase"/>
</dbReference>
<evidence type="ECO:0000259" key="2">
    <source>
        <dbReference type="Pfam" id="PF07693"/>
    </source>
</evidence>
<dbReference type="AlphaFoldDB" id="A0A7K1SIA0"/>
<accession>A0A7K1SIA0</accession>
<feature type="transmembrane region" description="Helical" evidence="1">
    <location>
        <begin position="125"/>
        <end position="146"/>
    </location>
</feature>
<feature type="transmembrane region" description="Helical" evidence="1">
    <location>
        <begin position="63"/>
        <end position="82"/>
    </location>
</feature>
<name>A0A7K1SIA0_9BACT</name>
<keyword evidence="1" id="KW-1133">Transmembrane helix</keyword>
<evidence type="ECO:0000313" key="3">
    <source>
        <dbReference type="EMBL" id="MVM33286.1"/>
    </source>
</evidence>
<feature type="transmembrane region" description="Helical" evidence="1">
    <location>
        <begin position="31"/>
        <end position="51"/>
    </location>
</feature>
<organism evidence="3 4">
    <name type="scientific">Spirosoma arboris</name>
    <dbReference type="NCBI Taxonomy" id="2682092"/>
    <lineage>
        <taxon>Bacteria</taxon>
        <taxon>Pseudomonadati</taxon>
        <taxon>Bacteroidota</taxon>
        <taxon>Cytophagia</taxon>
        <taxon>Cytophagales</taxon>
        <taxon>Cytophagaceae</taxon>
        <taxon>Spirosoma</taxon>
    </lineage>
</organism>
<dbReference type="Proteomes" id="UP000436006">
    <property type="component" value="Unassembled WGS sequence"/>
</dbReference>
<dbReference type="InterPro" id="IPR011646">
    <property type="entry name" value="KAP_P-loop"/>
</dbReference>
<dbReference type="InterPro" id="IPR052754">
    <property type="entry name" value="NTPase_KAP_P-loop"/>
</dbReference>
<reference evidence="3 4" key="1">
    <citation type="submission" date="2019-12" db="EMBL/GenBank/DDBJ databases">
        <title>Spirosoma sp. HMF4905 genome sequencing and assembly.</title>
        <authorList>
            <person name="Kang H."/>
            <person name="Cha I."/>
            <person name="Kim H."/>
            <person name="Joh K."/>
        </authorList>
    </citation>
    <scope>NUCLEOTIDE SEQUENCE [LARGE SCALE GENOMIC DNA]</scope>
    <source>
        <strain evidence="3 4">HMF4905</strain>
    </source>
</reference>
<keyword evidence="1" id="KW-0812">Transmembrane</keyword>
<evidence type="ECO:0000256" key="1">
    <source>
        <dbReference type="SAM" id="Phobius"/>
    </source>
</evidence>
<keyword evidence="4" id="KW-1185">Reference proteome</keyword>
<dbReference type="RefSeq" id="WP_157588001.1">
    <property type="nucleotide sequence ID" value="NZ_WPIN01000010.1"/>
</dbReference>
<dbReference type="PANTHER" id="PTHR22674:SF6">
    <property type="entry name" value="NTPASE KAP FAMILY P-LOOP DOMAIN-CONTAINING PROTEIN 1"/>
    <property type="match status" value="1"/>
</dbReference>
<dbReference type="PANTHER" id="PTHR22674">
    <property type="entry name" value="NTPASE, KAP FAMILY P-LOOP DOMAIN-CONTAINING 1"/>
    <property type="match status" value="1"/>
</dbReference>
<feature type="transmembrane region" description="Helical" evidence="1">
    <location>
        <begin position="94"/>
        <end position="113"/>
    </location>
</feature>
<dbReference type="SUPFAM" id="SSF52540">
    <property type="entry name" value="P-loop containing nucleoside triphosphate hydrolases"/>
    <property type="match status" value="1"/>
</dbReference>
<dbReference type="EMBL" id="WPIN01000010">
    <property type="protein sequence ID" value="MVM33286.1"/>
    <property type="molecule type" value="Genomic_DNA"/>
</dbReference>
<evidence type="ECO:0000313" key="4">
    <source>
        <dbReference type="Proteomes" id="UP000436006"/>
    </source>
</evidence>
<dbReference type="Gene3D" id="3.40.50.300">
    <property type="entry name" value="P-loop containing nucleotide triphosphate hydrolases"/>
    <property type="match status" value="1"/>
</dbReference>
<keyword evidence="1" id="KW-0472">Membrane</keyword>